<dbReference type="Proteomes" id="UP000030748">
    <property type="component" value="Unassembled WGS sequence"/>
</dbReference>
<reference evidence="2 3" key="1">
    <citation type="journal article" date="2013" name="Proc. Natl. Acad. Sci. U.S.A.">
        <title>Fine-scale variation in meiotic recombination in Mimulus inferred from population shotgun sequencing.</title>
        <authorList>
            <person name="Hellsten U."/>
            <person name="Wright K.M."/>
            <person name="Jenkins J."/>
            <person name="Shu S."/>
            <person name="Yuan Y."/>
            <person name="Wessler S.R."/>
            <person name="Schmutz J."/>
            <person name="Willis J.H."/>
            <person name="Rokhsar D.S."/>
        </authorList>
    </citation>
    <scope>NUCLEOTIDE SEQUENCE [LARGE SCALE GENOMIC DNA]</scope>
    <source>
        <strain evidence="3">cv. DUN x IM62</strain>
    </source>
</reference>
<proteinExistence type="inferred from homology"/>
<dbReference type="EMBL" id="KI631163">
    <property type="protein sequence ID" value="EYU29740.1"/>
    <property type="molecule type" value="Genomic_DNA"/>
</dbReference>
<sequence>SVSSSCSSLERETFTIWMKSLVFHGNGCTVYNSGGEVVFRVDNYQERCRSEVFLMDSSGKVLFSIKRKKLGIFGCWEGIKWSNNSKGIKNKGRPCFQVRRNRRIFSRDILSCRVNLKFDENMGSYYRIIGLEGKSTLKIIDFSGQLLAEAVRKQSLGVALGEDVLKLTVEPQVDQSLIMALVTVYGSINNKL</sequence>
<accession>A0A022QTC2</accession>
<protein>
    <recommendedName>
        <fullName evidence="4">Tubby C-terminal domain-containing protein</fullName>
    </recommendedName>
</protein>
<feature type="non-terminal residue" evidence="2">
    <location>
        <position position="1"/>
    </location>
</feature>
<evidence type="ECO:0000313" key="2">
    <source>
        <dbReference type="EMBL" id="EYU29740.1"/>
    </source>
</evidence>
<dbReference type="STRING" id="4155.A0A022QTC2"/>
<dbReference type="Gene3D" id="2.40.160.200">
    <property type="entry name" value="LURP1-related"/>
    <property type="match status" value="1"/>
</dbReference>
<name>A0A022QTC2_ERYGU</name>
<dbReference type="PANTHER" id="PTHR31087">
    <property type="match status" value="1"/>
</dbReference>
<keyword evidence="3" id="KW-1185">Reference proteome</keyword>
<dbReference type="InterPro" id="IPR038595">
    <property type="entry name" value="LOR_sf"/>
</dbReference>
<dbReference type="Pfam" id="PF04525">
    <property type="entry name" value="LOR"/>
    <property type="match status" value="1"/>
</dbReference>
<dbReference type="PANTHER" id="PTHR31087:SF153">
    <property type="entry name" value="PROTEIN LURP-ONE-RELATED 11"/>
    <property type="match status" value="1"/>
</dbReference>
<dbReference type="InterPro" id="IPR025659">
    <property type="entry name" value="Tubby-like_C"/>
</dbReference>
<gene>
    <name evidence="2" type="ORF">MIMGU_mgv1a018601mg</name>
</gene>
<comment type="similarity">
    <text evidence="1">Belongs to the LOR family.</text>
</comment>
<evidence type="ECO:0000313" key="3">
    <source>
        <dbReference type="Proteomes" id="UP000030748"/>
    </source>
</evidence>
<organism evidence="2 3">
    <name type="scientific">Erythranthe guttata</name>
    <name type="common">Yellow monkey flower</name>
    <name type="synonym">Mimulus guttatus</name>
    <dbReference type="NCBI Taxonomy" id="4155"/>
    <lineage>
        <taxon>Eukaryota</taxon>
        <taxon>Viridiplantae</taxon>
        <taxon>Streptophyta</taxon>
        <taxon>Embryophyta</taxon>
        <taxon>Tracheophyta</taxon>
        <taxon>Spermatophyta</taxon>
        <taxon>Magnoliopsida</taxon>
        <taxon>eudicotyledons</taxon>
        <taxon>Gunneridae</taxon>
        <taxon>Pentapetalae</taxon>
        <taxon>asterids</taxon>
        <taxon>lamiids</taxon>
        <taxon>Lamiales</taxon>
        <taxon>Phrymaceae</taxon>
        <taxon>Erythranthe</taxon>
    </lineage>
</organism>
<dbReference type="InterPro" id="IPR007612">
    <property type="entry name" value="LOR"/>
</dbReference>
<dbReference type="SUPFAM" id="SSF54518">
    <property type="entry name" value="Tubby C-terminal domain-like"/>
    <property type="match status" value="1"/>
</dbReference>
<evidence type="ECO:0000256" key="1">
    <source>
        <dbReference type="ARBA" id="ARBA00005437"/>
    </source>
</evidence>
<dbReference type="AlphaFoldDB" id="A0A022QTC2"/>
<evidence type="ECO:0008006" key="4">
    <source>
        <dbReference type="Google" id="ProtNLM"/>
    </source>
</evidence>
<dbReference type="eggNOG" id="ENOG502RYHC">
    <property type="taxonomic scope" value="Eukaryota"/>
</dbReference>